<proteinExistence type="predicted"/>
<gene>
    <name evidence="2" type="ORF">EYF80_047318</name>
</gene>
<feature type="compositionally biased region" description="Polar residues" evidence="1">
    <location>
        <begin position="44"/>
        <end position="53"/>
    </location>
</feature>
<keyword evidence="3" id="KW-1185">Reference proteome</keyword>
<dbReference type="EMBL" id="SRLO01001031">
    <property type="protein sequence ID" value="TNN42504.1"/>
    <property type="molecule type" value="Genomic_DNA"/>
</dbReference>
<name>A0A4Z2FNY5_9TELE</name>
<accession>A0A4Z2FNY5</accession>
<organism evidence="2 3">
    <name type="scientific">Liparis tanakae</name>
    <name type="common">Tanaka's snailfish</name>
    <dbReference type="NCBI Taxonomy" id="230148"/>
    <lineage>
        <taxon>Eukaryota</taxon>
        <taxon>Metazoa</taxon>
        <taxon>Chordata</taxon>
        <taxon>Craniata</taxon>
        <taxon>Vertebrata</taxon>
        <taxon>Euteleostomi</taxon>
        <taxon>Actinopterygii</taxon>
        <taxon>Neopterygii</taxon>
        <taxon>Teleostei</taxon>
        <taxon>Neoteleostei</taxon>
        <taxon>Acanthomorphata</taxon>
        <taxon>Eupercaria</taxon>
        <taxon>Perciformes</taxon>
        <taxon>Cottioidei</taxon>
        <taxon>Cottales</taxon>
        <taxon>Liparidae</taxon>
        <taxon>Liparis</taxon>
    </lineage>
</organism>
<dbReference type="Proteomes" id="UP000314294">
    <property type="component" value="Unassembled WGS sequence"/>
</dbReference>
<evidence type="ECO:0000313" key="2">
    <source>
        <dbReference type="EMBL" id="TNN42504.1"/>
    </source>
</evidence>
<reference evidence="2 3" key="1">
    <citation type="submission" date="2019-03" db="EMBL/GenBank/DDBJ databases">
        <title>First draft genome of Liparis tanakae, snailfish: a comprehensive survey of snailfish specific genes.</title>
        <authorList>
            <person name="Kim W."/>
            <person name="Song I."/>
            <person name="Jeong J.-H."/>
            <person name="Kim D."/>
            <person name="Kim S."/>
            <person name="Ryu S."/>
            <person name="Song J.Y."/>
            <person name="Lee S.K."/>
        </authorList>
    </citation>
    <scope>NUCLEOTIDE SEQUENCE [LARGE SCALE GENOMIC DNA]</scope>
    <source>
        <tissue evidence="2">Muscle</tissue>
    </source>
</reference>
<protein>
    <submittedName>
        <fullName evidence="2">Uncharacterized protein</fullName>
    </submittedName>
</protein>
<sequence length="61" mass="6661">MAPGKRVLELLEEVGPREKRGGTDLLASGHRLNGHRFNGHRLNGQRSPAQRSPATGHRLNG</sequence>
<dbReference type="AlphaFoldDB" id="A0A4Z2FNY5"/>
<feature type="region of interest" description="Disordered" evidence="1">
    <location>
        <begin position="19"/>
        <end position="61"/>
    </location>
</feature>
<comment type="caution">
    <text evidence="2">The sequence shown here is derived from an EMBL/GenBank/DDBJ whole genome shotgun (WGS) entry which is preliminary data.</text>
</comment>
<evidence type="ECO:0000256" key="1">
    <source>
        <dbReference type="SAM" id="MobiDB-lite"/>
    </source>
</evidence>
<evidence type="ECO:0000313" key="3">
    <source>
        <dbReference type="Proteomes" id="UP000314294"/>
    </source>
</evidence>